<gene>
    <name evidence="2" type="ORF">M3202_02585</name>
</gene>
<dbReference type="Proteomes" id="UP001139179">
    <property type="component" value="Unassembled WGS sequence"/>
</dbReference>
<accession>A0A9X2DME4</accession>
<dbReference type="EMBL" id="JAMBOL010000001">
    <property type="protein sequence ID" value="MCM3712953.1"/>
    <property type="molecule type" value="Genomic_DNA"/>
</dbReference>
<evidence type="ECO:0000313" key="3">
    <source>
        <dbReference type="Proteomes" id="UP001139179"/>
    </source>
</evidence>
<dbReference type="AlphaFoldDB" id="A0A9X2DME4"/>
<evidence type="ECO:0000313" key="2">
    <source>
        <dbReference type="EMBL" id="MCM3712953.1"/>
    </source>
</evidence>
<dbReference type="Pfam" id="PF07872">
    <property type="entry name" value="DUF1659"/>
    <property type="match status" value="1"/>
</dbReference>
<dbReference type="InterPro" id="IPR012454">
    <property type="entry name" value="DUF1659"/>
</dbReference>
<reference evidence="2" key="1">
    <citation type="submission" date="2022-05" db="EMBL/GenBank/DDBJ databases">
        <title>Comparative Genomics of Spacecraft Associated Microbes.</title>
        <authorList>
            <person name="Tran M.T."/>
            <person name="Wright A."/>
            <person name="Seuylemezian A."/>
            <person name="Eisen J."/>
            <person name="Coil D."/>
        </authorList>
    </citation>
    <scope>NUCLEOTIDE SEQUENCE</scope>
    <source>
        <strain evidence="2">214.1.1</strain>
    </source>
</reference>
<dbReference type="RefSeq" id="WP_251194310.1">
    <property type="nucleotide sequence ID" value="NZ_JAMBOL010000001.1"/>
</dbReference>
<feature type="domain" description="DUF1659" evidence="1">
    <location>
        <begin position="3"/>
        <end position="68"/>
    </location>
</feature>
<protein>
    <submittedName>
        <fullName evidence="2">DUF1659 domain-containing protein</fullName>
    </submittedName>
</protein>
<proteinExistence type="predicted"/>
<organism evidence="2 3">
    <name type="scientific">Halalkalibacter oceani</name>
    <dbReference type="NCBI Taxonomy" id="1653776"/>
    <lineage>
        <taxon>Bacteria</taxon>
        <taxon>Bacillati</taxon>
        <taxon>Bacillota</taxon>
        <taxon>Bacilli</taxon>
        <taxon>Bacillales</taxon>
        <taxon>Bacillaceae</taxon>
        <taxon>Halalkalibacter</taxon>
    </lineage>
</organism>
<sequence>MNNEQESRLTLTFIVGVNENGENIIRRKALANVKGDATDQELIALAEALVSLQAYPLAEATRTNHYSLM</sequence>
<name>A0A9X2DME4_9BACI</name>
<keyword evidence="3" id="KW-1185">Reference proteome</keyword>
<evidence type="ECO:0000259" key="1">
    <source>
        <dbReference type="Pfam" id="PF07872"/>
    </source>
</evidence>
<comment type="caution">
    <text evidence="2">The sequence shown here is derived from an EMBL/GenBank/DDBJ whole genome shotgun (WGS) entry which is preliminary data.</text>
</comment>